<name>A0ABW3Y2U4_9FLAO</name>
<evidence type="ECO:0000313" key="2">
    <source>
        <dbReference type="Proteomes" id="UP001597201"/>
    </source>
</evidence>
<protein>
    <submittedName>
        <fullName evidence="1">Uncharacterized protein</fullName>
    </submittedName>
</protein>
<dbReference type="RefSeq" id="WP_377177127.1">
    <property type="nucleotide sequence ID" value="NZ_JBHTMY010000002.1"/>
</dbReference>
<organism evidence="1 2">
    <name type="scientific">Namhaeicola litoreus</name>
    <dbReference type="NCBI Taxonomy" id="1052145"/>
    <lineage>
        <taxon>Bacteria</taxon>
        <taxon>Pseudomonadati</taxon>
        <taxon>Bacteroidota</taxon>
        <taxon>Flavobacteriia</taxon>
        <taxon>Flavobacteriales</taxon>
        <taxon>Flavobacteriaceae</taxon>
        <taxon>Namhaeicola</taxon>
    </lineage>
</organism>
<sequence>MSYSIGNQNHHNLHHQKNENDVGLVLAMDICKYPKINTNNVRDIIEFLR</sequence>
<keyword evidence="2" id="KW-1185">Reference proteome</keyword>
<evidence type="ECO:0000313" key="1">
    <source>
        <dbReference type="EMBL" id="MFD1315205.1"/>
    </source>
</evidence>
<dbReference type="Proteomes" id="UP001597201">
    <property type="component" value="Unassembled WGS sequence"/>
</dbReference>
<reference evidence="2" key="1">
    <citation type="journal article" date="2019" name="Int. J. Syst. Evol. Microbiol.">
        <title>The Global Catalogue of Microorganisms (GCM) 10K type strain sequencing project: providing services to taxonomists for standard genome sequencing and annotation.</title>
        <authorList>
            <consortium name="The Broad Institute Genomics Platform"/>
            <consortium name="The Broad Institute Genome Sequencing Center for Infectious Disease"/>
            <person name="Wu L."/>
            <person name="Ma J."/>
        </authorList>
    </citation>
    <scope>NUCLEOTIDE SEQUENCE [LARGE SCALE GENOMIC DNA]</scope>
    <source>
        <strain evidence="2">CCUG 61485</strain>
    </source>
</reference>
<accession>A0ABW3Y2U4</accession>
<comment type="caution">
    <text evidence="1">The sequence shown here is derived from an EMBL/GenBank/DDBJ whole genome shotgun (WGS) entry which is preliminary data.</text>
</comment>
<proteinExistence type="predicted"/>
<gene>
    <name evidence="1" type="ORF">ACFQ39_06210</name>
</gene>
<dbReference type="EMBL" id="JBHTMY010000002">
    <property type="protein sequence ID" value="MFD1315205.1"/>
    <property type="molecule type" value="Genomic_DNA"/>
</dbReference>